<dbReference type="Pfam" id="PF00023">
    <property type="entry name" value="Ank"/>
    <property type="match status" value="1"/>
</dbReference>
<keyword evidence="6 12" id="KW-1133">Transmembrane helix</keyword>
<reference evidence="15" key="3">
    <citation type="submission" date="2025-08" db="UniProtKB">
        <authorList>
            <consortium name="Ensembl"/>
        </authorList>
    </citation>
    <scope>IDENTIFICATION</scope>
    <source>
        <strain evidence="15">HSOK</strain>
    </source>
</reference>
<dbReference type="PROSITE" id="PS50297">
    <property type="entry name" value="ANK_REP_REGION"/>
    <property type="match status" value="3"/>
</dbReference>
<evidence type="ECO:0000256" key="11">
    <source>
        <dbReference type="PROSITE-ProRule" id="PRU00023"/>
    </source>
</evidence>
<feature type="transmembrane region" description="Helical" evidence="12">
    <location>
        <begin position="550"/>
        <end position="573"/>
    </location>
</feature>
<dbReference type="GO" id="GO:0030659">
    <property type="term" value="C:cytoplasmic vesicle membrane"/>
    <property type="evidence" value="ECO:0007669"/>
    <property type="project" value="UniProtKB-SubCell"/>
</dbReference>
<dbReference type="AlphaFoldDB" id="A0A3P9H722"/>
<evidence type="ECO:0000313" key="15">
    <source>
        <dbReference type="Ensembl" id="ENSORLP00015003388.1"/>
    </source>
</evidence>
<protein>
    <recommendedName>
        <fullName evidence="12">Palmitoyltransferase</fullName>
        <ecNumber evidence="12">2.3.1.225</ecNumber>
    </recommendedName>
</protein>
<name>A0A3P9H722_ORYLA</name>
<evidence type="ECO:0000313" key="16">
    <source>
        <dbReference type="Proteomes" id="UP000265200"/>
    </source>
</evidence>
<comment type="domain">
    <text evidence="12">The DHHC domain is required for palmitoyltransferase activity.</text>
</comment>
<proteinExistence type="inferred from homology"/>
<feature type="domain" description="Palmitoyltransferase DHHC" evidence="14">
    <location>
        <begin position="504"/>
        <end position="634"/>
    </location>
</feature>
<feature type="transmembrane region" description="Helical" evidence="12">
    <location>
        <begin position="426"/>
        <end position="448"/>
    </location>
</feature>
<dbReference type="EC" id="2.3.1.225" evidence="12"/>
<feature type="repeat" description="ANK" evidence="11">
    <location>
        <begin position="296"/>
        <end position="328"/>
    </location>
</feature>
<evidence type="ECO:0000256" key="12">
    <source>
        <dbReference type="RuleBase" id="RU079119"/>
    </source>
</evidence>
<dbReference type="Proteomes" id="UP000265200">
    <property type="component" value="Chromosome 3"/>
</dbReference>
<dbReference type="Gene3D" id="1.25.40.20">
    <property type="entry name" value="Ankyrin repeat-containing domain"/>
    <property type="match status" value="1"/>
</dbReference>
<feature type="transmembrane region" description="Helical" evidence="12">
    <location>
        <begin position="396"/>
        <end position="414"/>
    </location>
</feature>
<dbReference type="PROSITE" id="PS50088">
    <property type="entry name" value="ANK_REPEAT"/>
    <property type="match status" value="4"/>
</dbReference>
<reference evidence="15 16" key="2">
    <citation type="submission" date="2017-04" db="EMBL/GenBank/DDBJ databases">
        <title>CpG methylation of centromeres and impact of large insertions on vertebrate speciation.</title>
        <authorList>
            <person name="Ichikawa K."/>
            <person name="Yoshimura J."/>
            <person name="Morishita S."/>
        </authorList>
    </citation>
    <scope>NUCLEOTIDE SEQUENCE</scope>
    <source>
        <strain evidence="15 16">HSOK</strain>
    </source>
</reference>
<dbReference type="InterPro" id="IPR036770">
    <property type="entry name" value="Ankyrin_rpt-contain_sf"/>
</dbReference>
<dbReference type="Ensembl" id="ENSORLT00015009367.1">
    <property type="protein sequence ID" value="ENSORLP00015003388.1"/>
    <property type="gene ID" value="ENSORLG00015004136.1"/>
</dbReference>
<feature type="region of interest" description="Disordered" evidence="13">
    <location>
        <begin position="44"/>
        <end position="85"/>
    </location>
</feature>
<comment type="catalytic activity">
    <reaction evidence="12">
        <text>L-cysteinyl-[protein] + hexadecanoyl-CoA = S-hexadecanoyl-L-cysteinyl-[protein] + CoA</text>
        <dbReference type="Rhea" id="RHEA:36683"/>
        <dbReference type="Rhea" id="RHEA-COMP:10131"/>
        <dbReference type="Rhea" id="RHEA-COMP:11032"/>
        <dbReference type="ChEBI" id="CHEBI:29950"/>
        <dbReference type="ChEBI" id="CHEBI:57287"/>
        <dbReference type="ChEBI" id="CHEBI:57379"/>
        <dbReference type="ChEBI" id="CHEBI:74151"/>
        <dbReference type="EC" id="2.3.1.225"/>
    </reaction>
</comment>
<dbReference type="PANTHER" id="PTHR24161">
    <property type="entry name" value="ANK_REP_REGION DOMAIN-CONTAINING PROTEIN-RELATED"/>
    <property type="match status" value="1"/>
</dbReference>
<comment type="subcellular location">
    <subcellularLocation>
        <location evidence="1">Cytoplasmic vesicle membrane</location>
        <topology evidence="1">Multi-pass membrane protein</topology>
    </subcellularLocation>
    <subcellularLocation>
        <location evidence="2">Golgi apparatus membrane</location>
        <topology evidence="2">Multi-pass membrane protein</topology>
    </subcellularLocation>
</comment>
<evidence type="ECO:0000256" key="9">
    <source>
        <dbReference type="ARBA" id="ARBA00023136"/>
    </source>
</evidence>
<keyword evidence="8 11" id="KW-0040">ANK repeat</keyword>
<reference key="1">
    <citation type="journal article" date="2007" name="Nature">
        <title>The medaka draft genome and insights into vertebrate genome evolution.</title>
        <authorList>
            <person name="Kasahara M."/>
            <person name="Naruse K."/>
            <person name="Sasaki S."/>
            <person name="Nakatani Y."/>
            <person name="Qu W."/>
            <person name="Ahsan B."/>
            <person name="Yamada T."/>
            <person name="Nagayasu Y."/>
            <person name="Doi K."/>
            <person name="Kasai Y."/>
            <person name="Jindo T."/>
            <person name="Kobayashi D."/>
            <person name="Shimada A."/>
            <person name="Toyoda A."/>
            <person name="Kuroki Y."/>
            <person name="Fujiyama A."/>
            <person name="Sasaki T."/>
            <person name="Shimizu A."/>
            <person name="Asakawa S."/>
            <person name="Shimizu N."/>
            <person name="Hashimoto S."/>
            <person name="Yang J."/>
            <person name="Lee Y."/>
            <person name="Matsushima K."/>
            <person name="Sugano S."/>
            <person name="Sakaizumi M."/>
            <person name="Narita T."/>
            <person name="Ohishi K."/>
            <person name="Haga S."/>
            <person name="Ohta F."/>
            <person name="Nomoto H."/>
            <person name="Nogata K."/>
            <person name="Morishita T."/>
            <person name="Endo T."/>
            <person name="Shin-I T."/>
            <person name="Takeda H."/>
            <person name="Morishita S."/>
            <person name="Kohara Y."/>
        </authorList>
    </citation>
    <scope>NUCLEOTIDE SEQUENCE [LARGE SCALE GENOMIC DNA]</scope>
    <source>
        <strain>Hd-rR</strain>
    </source>
</reference>
<evidence type="ECO:0000256" key="6">
    <source>
        <dbReference type="ARBA" id="ARBA00022989"/>
    </source>
</evidence>
<dbReference type="SUPFAM" id="SSF48403">
    <property type="entry name" value="Ankyrin repeat"/>
    <property type="match status" value="1"/>
</dbReference>
<evidence type="ECO:0000256" key="7">
    <source>
        <dbReference type="ARBA" id="ARBA00023034"/>
    </source>
</evidence>
<evidence type="ECO:0000256" key="1">
    <source>
        <dbReference type="ARBA" id="ARBA00004439"/>
    </source>
</evidence>
<dbReference type="GO" id="GO:0019706">
    <property type="term" value="F:protein-cysteine S-palmitoyltransferase activity"/>
    <property type="evidence" value="ECO:0007669"/>
    <property type="project" value="UniProtKB-EC"/>
</dbReference>
<dbReference type="GO" id="GO:0000139">
    <property type="term" value="C:Golgi membrane"/>
    <property type="evidence" value="ECO:0007669"/>
    <property type="project" value="UniProtKB-SubCell"/>
</dbReference>
<feature type="transmembrane region" description="Helical" evidence="12">
    <location>
        <begin position="454"/>
        <end position="472"/>
    </location>
</feature>
<feature type="transmembrane region" description="Helical" evidence="12">
    <location>
        <begin position="616"/>
        <end position="635"/>
    </location>
</feature>
<feature type="repeat" description="ANK" evidence="11">
    <location>
        <begin position="161"/>
        <end position="193"/>
    </location>
</feature>
<evidence type="ECO:0000256" key="3">
    <source>
        <dbReference type="ARBA" id="ARBA00010104"/>
    </source>
</evidence>
<evidence type="ECO:0000256" key="5">
    <source>
        <dbReference type="ARBA" id="ARBA00022737"/>
    </source>
</evidence>
<keyword evidence="12" id="KW-0012">Acyltransferase</keyword>
<evidence type="ECO:0000259" key="14">
    <source>
        <dbReference type="Pfam" id="PF01529"/>
    </source>
</evidence>
<keyword evidence="4 12" id="KW-0812">Transmembrane</keyword>
<evidence type="ECO:0000256" key="13">
    <source>
        <dbReference type="SAM" id="MobiDB-lite"/>
    </source>
</evidence>
<evidence type="ECO:0000256" key="4">
    <source>
        <dbReference type="ARBA" id="ARBA00022692"/>
    </source>
</evidence>
<dbReference type="PROSITE" id="PS50216">
    <property type="entry name" value="DHHC"/>
    <property type="match status" value="1"/>
</dbReference>
<dbReference type="InterPro" id="IPR001594">
    <property type="entry name" value="Palmitoyltrfase_DHHC"/>
</dbReference>
<keyword evidence="12" id="KW-0808">Transferase</keyword>
<keyword evidence="7" id="KW-0333">Golgi apparatus</keyword>
<evidence type="ECO:0000256" key="10">
    <source>
        <dbReference type="ARBA" id="ARBA00023329"/>
    </source>
</evidence>
<evidence type="ECO:0000256" key="8">
    <source>
        <dbReference type="ARBA" id="ARBA00023043"/>
    </source>
</evidence>
<comment type="caution">
    <text evidence="12">Lacks conserved residue(s) required for the propagation of feature annotation.</text>
</comment>
<keyword evidence="5" id="KW-0677">Repeat</keyword>
<keyword evidence="9 12" id="KW-0472">Membrane</keyword>
<feature type="repeat" description="ANK" evidence="11">
    <location>
        <begin position="261"/>
        <end position="294"/>
    </location>
</feature>
<comment type="similarity">
    <text evidence="3">Belongs to the DHHC palmitoyltransferase family. AKR/ZDHHC17 subfamily.</text>
</comment>
<keyword evidence="10" id="KW-0968">Cytoplasmic vesicle</keyword>
<reference evidence="15" key="4">
    <citation type="submission" date="2025-09" db="UniProtKB">
        <authorList>
            <consortium name="Ensembl"/>
        </authorList>
    </citation>
    <scope>IDENTIFICATION</scope>
    <source>
        <strain evidence="15">HSOK</strain>
    </source>
</reference>
<dbReference type="PANTHER" id="PTHR24161:SF16">
    <property type="entry name" value="PALMITOYLTRANSFERASE ZDHHC13"/>
    <property type="match status" value="1"/>
</dbReference>
<evidence type="ECO:0000256" key="2">
    <source>
        <dbReference type="ARBA" id="ARBA00004653"/>
    </source>
</evidence>
<feature type="compositionally biased region" description="Basic and acidic residues" evidence="13">
    <location>
        <begin position="68"/>
        <end position="81"/>
    </location>
</feature>
<feature type="transmembrane region" description="Helical" evidence="12">
    <location>
        <begin position="372"/>
        <end position="390"/>
    </location>
</feature>
<accession>A0A3P9H722</accession>
<feature type="repeat" description="ANK" evidence="11">
    <location>
        <begin position="195"/>
        <end position="227"/>
    </location>
</feature>
<feature type="transmembrane region" description="Helical" evidence="12">
    <location>
        <begin position="585"/>
        <end position="609"/>
    </location>
</feature>
<dbReference type="SMART" id="SM00248">
    <property type="entry name" value="ANK"/>
    <property type="match status" value="5"/>
</dbReference>
<dbReference type="Pfam" id="PF12796">
    <property type="entry name" value="Ank_2"/>
    <property type="match status" value="1"/>
</dbReference>
<dbReference type="Pfam" id="PF01529">
    <property type="entry name" value="DHHC"/>
    <property type="match status" value="1"/>
</dbReference>
<dbReference type="InterPro" id="IPR002110">
    <property type="entry name" value="Ankyrin_rpt"/>
</dbReference>
<organism evidence="15 16">
    <name type="scientific">Oryzias latipes</name>
    <name type="common">Japanese rice fish</name>
    <name type="synonym">Japanese killifish</name>
    <dbReference type="NCBI Taxonomy" id="8090"/>
    <lineage>
        <taxon>Eukaryota</taxon>
        <taxon>Metazoa</taxon>
        <taxon>Chordata</taxon>
        <taxon>Craniata</taxon>
        <taxon>Vertebrata</taxon>
        <taxon>Euteleostomi</taxon>
        <taxon>Actinopterygii</taxon>
        <taxon>Neopterygii</taxon>
        <taxon>Teleostei</taxon>
        <taxon>Neoteleostei</taxon>
        <taxon>Acanthomorphata</taxon>
        <taxon>Ovalentaria</taxon>
        <taxon>Atherinomorphae</taxon>
        <taxon>Beloniformes</taxon>
        <taxon>Adrianichthyidae</taxon>
        <taxon>Oryziinae</taxon>
        <taxon>Oryzias</taxon>
    </lineage>
</organism>
<sequence length="703" mass="78266">MFRVGPQTFLLSLSIKHGVGTGAELGSPDKPVLLSKIVAFTPLSSPKPEAHRHKNPSTSAGTISGHSHMHDSCHHGHDGHTHSHGPRAAAFAGMGNLYTPAYGHPDKSMDQMMDVVQQPKKRSHMDDSSSWDIVKATQFGILERCKELVEAGYDIRQPDKENVTLLHWAAINNRTELVKYYISKGAIIDQLGGDLNSTPLHWAIRQGHLPMVIQLMRYGADPSISDGEGYRGLHLAILFQHMAIAAYLMAKGQEVDGPDCNGQTPLMLAAQKIIGPEPTNFLIKNNASVSAVDKVNRNTPLHCAVLAGNVDAAHVLLEAGASVEAENIKGHTPIDLAHQVHSPLLIHILNHVKQERIRSNSRCARIVNRYRAFLHLLYCIAVFGSVGAIFDLNSESWLLKAILLAFVIGVSQLISRTFQSSNFQSLLPASALMASVFWMLVTWCLWFLPDGLSSTVQILFTLSATALLYYYIRTCRTDPGFIRTTEEKKKMNVVVLAEAGFLDPRVFCTSCMVRKPLRANHCFSCDACVAKQDHHSVWLNTCIGARNHHFFILFLLSLVLTGCWMLFGCVSYWSTHCSLHYEDQGLWSAASALFGCSPWVLTIFLLSLYHTCWSTLVLMIQLYQIAFLGITSAEIPTLRFQQRKFRPSASLKQNPFNMGVLQNLVSFFQLRCCGFCKPVVTDWTQQQHPPQCDQFLFDQGNMV</sequence>